<name>M7NKZ7_9BACT</name>
<proteinExistence type="predicted"/>
<reference evidence="1 2" key="1">
    <citation type="journal article" date="2013" name="Genome Announc.">
        <title>Draft Genome Sequence of Cesiribacter andamanensis Strain AMV16T, Isolated from a Soil Sample from a Mud Volcano in the Andaman Islands, India.</title>
        <authorList>
            <person name="Shivaji S."/>
            <person name="Ara S."/>
            <person name="Begum Z."/>
            <person name="Srinivas T.N."/>
            <person name="Singh A."/>
            <person name="Kumar Pinnaka A."/>
        </authorList>
    </citation>
    <scope>NUCLEOTIDE SEQUENCE [LARGE SCALE GENOMIC DNA]</scope>
    <source>
        <strain evidence="1 2">AMV16</strain>
    </source>
</reference>
<dbReference type="AlphaFoldDB" id="M7NKZ7"/>
<keyword evidence="2" id="KW-1185">Reference proteome</keyword>
<dbReference type="STRING" id="1279009.ADICEAN_02401"/>
<evidence type="ECO:0000313" key="2">
    <source>
        <dbReference type="Proteomes" id="UP000011910"/>
    </source>
</evidence>
<protein>
    <submittedName>
        <fullName evidence="1">Uncharacterized protein</fullName>
    </submittedName>
</protein>
<comment type="caution">
    <text evidence="1">The sequence shown here is derived from an EMBL/GenBank/DDBJ whole genome shotgun (WGS) entry which is preliminary data.</text>
</comment>
<sequence length="75" mass="8614">MKTENYNPSVFEVKLAKAILACTDQIQKQMGEELKIIDSVEHFQIDNPMVTLHVTDKDGDVHELVIKVIQRPDKH</sequence>
<organism evidence="1 2">
    <name type="scientific">Cesiribacter andamanensis AMV16</name>
    <dbReference type="NCBI Taxonomy" id="1279009"/>
    <lineage>
        <taxon>Bacteria</taxon>
        <taxon>Pseudomonadati</taxon>
        <taxon>Bacteroidota</taxon>
        <taxon>Cytophagia</taxon>
        <taxon>Cytophagales</taxon>
        <taxon>Cesiribacteraceae</taxon>
        <taxon>Cesiribacter</taxon>
    </lineage>
</organism>
<dbReference type="EMBL" id="AODQ01000057">
    <property type="protein sequence ID" value="EMR02470.1"/>
    <property type="molecule type" value="Genomic_DNA"/>
</dbReference>
<dbReference type="RefSeq" id="WP_009195792.1">
    <property type="nucleotide sequence ID" value="NZ_AODQ01000057.1"/>
</dbReference>
<accession>M7NKZ7</accession>
<dbReference type="Proteomes" id="UP000011910">
    <property type="component" value="Unassembled WGS sequence"/>
</dbReference>
<gene>
    <name evidence="1" type="ORF">ADICEAN_02401</name>
</gene>
<evidence type="ECO:0000313" key="1">
    <source>
        <dbReference type="EMBL" id="EMR02470.1"/>
    </source>
</evidence>
<dbReference type="OrthoDB" id="853580at2"/>